<organism evidence="1 2">
    <name type="scientific">Cuscuta australis</name>
    <dbReference type="NCBI Taxonomy" id="267555"/>
    <lineage>
        <taxon>Eukaryota</taxon>
        <taxon>Viridiplantae</taxon>
        <taxon>Streptophyta</taxon>
        <taxon>Embryophyta</taxon>
        <taxon>Tracheophyta</taxon>
        <taxon>Spermatophyta</taxon>
        <taxon>Magnoliopsida</taxon>
        <taxon>eudicotyledons</taxon>
        <taxon>Gunneridae</taxon>
        <taxon>Pentapetalae</taxon>
        <taxon>asterids</taxon>
        <taxon>lamiids</taxon>
        <taxon>Solanales</taxon>
        <taxon>Convolvulaceae</taxon>
        <taxon>Cuscuteae</taxon>
        <taxon>Cuscuta</taxon>
        <taxon>Cuscuta subgen. Grammica</taxon>
        <taxon>Cuscuta sect. Cleistogrammica</taxon>
    </lineage>
</organism>
<keyword evidence="2" id="KW-1185">Reference proteome</keyword>
<dbReference type="EMBL" id="NQVE01000161">
    <property type="protein sequence ID" value="RAL43052.1"/>
    <property type="molecule type" value="Genomic_DNA"/>
</dbReference>
<name>A0A328DB43_9ASTE</name>
<proteinExistence type="predicted"/>
<evidence type="ECO:0000313" key="1">
    <source>
        <dbReference type="EMBL" id="RAL43052.1"/>
    </source>
</evidence>
<reference evidence="1 2" key="1">
    <citation type="submission" date="2018-06" db="EMBL/GenBank/DDBJ databases">
        <title>The Genome of Cuscuta australis (Dodder) Provides Insight into the Evolution of Plant Parasitism.</title>
        <authorList>
            <person name="Liu H."/>
        </authorList>
    </citation>
    <scope>NUCLEOTIDE SEQUENCE [LARGE SCALE GENOMIC DNA]</scope>
    <source>
        <strain evidence="2">cv. Yunnan</strain>
        <tissue evidence="1">Vines</tissue>
    </source>
</reference>
<protein>
    <submittedName>
        <fullName evidence="1">Uncharacterized protein</fullName>
    </submittedName>
</protein>
<dbReference type="Proteomes" id="UP000249390">
    <property type="component" value="Unassembled WGS sequence"/>
</dbReference>
<evidence type="ECO:0000313" key="2">
    <source>
        <dbReference type="Proteomes" id="UP000249390"/>
    </source>
</evidence>
<dbReference type="AlphaFoldDB" id="A0A328DB43"/>
<accession>A0A328DB43</accession>
<gene>
    <name evidence="1" type="ORF">DM860_009834</name>
</gene>
<sequence length="77" mass="8581">MAETLVRKEVLDWLKTRGVTLVRLFSNCSTLCHNLSPSPASPRSYVGIINNECKKLFPSFVSCSVCSVYVLQTLLLC</sequence>
<comment type="caution">
    <text evidence="1">The sequence shown here is derived from an EMBL/GenBank/DDBJ whole genome shotgun (WGS) entry which is preliminary data.</text>
</comment>